<gene>
    <name evidence="3" type="primary">Dana\GF10246</name>
    <name evidence="3" type="synonym">dana_GLEANR_10203</name>
    <name evidence="3" type="ORF">GF10246</name>
</gene>
<evidence type="ECO:0000256" key="2">
    <source>
        <dbReference type="SAM" id="Phobius"/>
    </source>
</evidence>
<evidence type="ECO:0000256" key="1">
    <source>
        <dbReference type="SAM" id="MobiDB-lite"/>
    </source>
</evidence>
<dbReference type="EMBL" id="CH902618">
    <property type="protein sequence ID" value="EDV39888.1"/>
    <property type="molecule type" value="Genomic_DNA"/>
</dbReference>
<organism evidence="3 4">
    <name type="scientific">Drosophila ananassae</name>
    <name type="common">Fruit fly</name>
    <dbReference type="NCBI Taxonomy" id="7217"/>
    <lineage>
        <taxon>Eukaryota</taxon>
        <taxon>Metazoa</taxon>
        <taxon>Ecdysozoa</taxon>
        <taxon>Arthropoda</taxon>
        <taxon>Hexapoda</taxon>
        <taxon>Insecta</taxon>
        <taxon>Pterygota</taxon>
        <taxon>Neoptera</taxon>
        <taxon>Endopterygota</taxon>
        <taxon>Diptera</taxon>
        <taxon>Brachycera</taxon>
        <taxon>Muscomorpha</taxon>
        <taxon>Ephydroidea</taxon>
        <taxon>Drosophilidae</taxon>
        <taxon>Drosophila</taxon>
        <taxon>Sophophora</taxon>
    </lineage>
</organism>
<dbReference type="PhylomeDB" id="B3M7Y0"/>
<dbReference type="Proteomes" id="UP000007801">
    <property type="component" value="Unassembled WGS sequence"/>
</dbReference>
<dbReference type="OrthoDB" id="8119829at2759"/>
<dbReference type="OMA" id="MNSPQHA"/>
<reference evidence="3 4" key="1">
    <citation type="journal article" date="2007" name="Nature">
        <title>Evolution of genes and genomes on the Drosophila phylogeny.</title>
        <authorList>
            <consortium name="Drosophila 12 Genomes Consortium"/>
            <person name="Clark A.G."/>
            <person name="Eisen M.B."/>
            <person name="Smith D.R."/>
            <person name="Bergman C.M."/>
            <person name="Oliver B."/>
            <person name="Markow T.A."/>
            <person name="Kaufman T.C."/>
            <person name="Kellis M."/>
            <person name="Gelbart W."/>
            <person name="Iyer V.N."/>
            <person name="Pollard D.A."/>
            <person name="Sackton T.B."/>
            <person name="Larracuente A.M."/>
            <person name="Singh N.D."/>
            <person name="Abad J.P."/>
            <person name="Abt D.N."/>
            <person name="Adryan B."/>
            <person name="Aguade M."/>
            <person name="Akashi H."/>
            <person name="Anderson W.W."/>
            <person name="Aquadro C.F."/>
            <person name="Ardell D.H."/>
            <person name="Arguello R."/>
            <person name="Artieri C.G."/>
            <person name="Barbash D.A."/>
            <person name="Barker D."/>
            <person name="Barsanti P."/>
            <person name="Batterham P."/>
            <person name="Batzoglou S."/>
            <person name="Begun D."/>
            <person name="Bhutkar A."/>
            <person name="Blanco E."/>
            <person name="Bosak S.A."/>
            <person name="Bradley R.K."/>
            <person name="Brand A.D."/>
            <person name="Brent M.R."/>
            <person name="Brooks A.N."/>
            <person name="Brown R.H."/>
            <person name="Butlin R.K."/>
            <person name="Caggese C."/>
            <person name="Calvi B.R."/>
            <person name="Bernardo de Carvalho A."/>
            <person name="Caspi A."/>
            <person name="Castrezana S."/>
            <person name="Celniker S.E."/>
            <person name="Chang J.L."/>
            <person name="Chapple C."/>
            <person name="Chatterji S."/>
            <person name="Chinwalla A."/>
            <person name="Civetta A."/>
            <person name="Clifton S.W."/>
            <person name="Comeron J.M."/>
            <person name="Costello J.C."/>
            <person name="Coyne J.A."/>
            <person name="Daub J."/>
            <person name="David R.G."/>
            <person name="Delcher A.L."/>
            <person name="Delehaunty K."/>
            <person name="Do C.B."/>
            <person name="Ebling H."/>
            <person name="Edwards K."/>
            <person name="Eickbush T."/>
            <person name="Evans J.D."/>
            <person name="Filipski A."/>
            <person name="Findeiss S."/>
            <person name="Freyhult E."/>
            <person name="Fulton L."/>
            <person name="Fulton R."/>
            <person name="Garcia A.C."/>
            <person name="Gardiner A."/>
            <person name="Garfield D.A."/>
            <person name="Garvin B.E."/>
            <person name="Gibson G."/>
            <person name="Gilbert D."/>
            <person name="Gnerre S."/>
            <person name="Godfrey J."/>
            <person name="Good R."/>
            <person name="Gotea V."/>
            <person name="Gravely B."/>
            <person name="Greenberg A.J."/>
            <person name="Griffiths-Jones S."/>
            <person name="Gross S."/>
            <person name="Guigo R."/>
            <person name="Gustafson E.A."/>
            <person name="Haerty W."/>
            <person name="Hahn M.W."/>
            <person name="Halligan D.L."/>
            <person name="Halpern A.L."/>
            <person name="Halter G.M."/>
            <person name="Han M.V."/>
            <person name="Heger A."/>
            <person name="Hillier L."/>
            <person name="Hinrichs A.S."/>
            <person name="Holmes I."/>
            <person name="Hoskins R.A."/>
            <person name="Hubisz M.J."/>
            <person name="Hultmark D."/>
            <person name="Huntley M.A."/>
            <person name="Jaffe D.B."/>
            <person name="Jagadeeshan S."/>
            <person name="Jeck W.R."/>
            <person name="Johnson J."/>
            <person name="Jones C.D."/>
            <person name="Jordan W.C."/>
            <person name="Karpen G.H."/>
            <person name="Kataoka E."/>
            <person name="Keightley P.D."/>
            <person name="Kheradpour P."/>
            <person name="Kirkness E.F."/>
            <person name="Koerich L.B."/>
            <person name="Kristiansen K."/>
            <person name="Kudrna D."/>
            <person name="Kulathinal R.J."/>
            <person name="Kumar S."/>
            <person name="Kwok R."/>
            <person name="Lander E."/>
            <person name="Langley C.H."/>
            <person name="Lapoint R."/>
            <person name="Lazzaro B.P."/>
            <person name="Lee S.J."/>
            <person name="Levesque L."/>
            <person name="Li R."/>
            <person name="Lin C.F."/>
            <person name="Lin M.F."/>
            <person name="Lindblad-Toh K."/>
            <person name="Llopart A."/>
            <person name="Long M."/>
            <person name="Low L."/>
            <person name="Lozovsky E."/>
            <person name="Lu J."/>
            <person name="Luo M."/>
            <person name="Machado C.A."/>
            <person name="Makalowski W."/>
            <person name="Marzo M."/>
            <person name="Matsuda M."/>
            <person name="Matzkin L."/>
            <person name="McAllister B."/>
            <person name="McBride C.S."/>
            <person name="McKernan B."/>
            <person name="McKernan K."/>
            <person name="Mendez-Lago M."/>
            <person name="Minx P."/>
            <person name="Mollenhauer M.U."/>
            <person name="Montooth K."/>
            <person name="Mount S.M."/>
            <person name="Mu X."/>
            <person name="Myers E."/>
            <person name="Negre B."/>
            <person name="Newfeld S."/>
            <person name="Nielsen R."/>
            <person name="Noor M.A."/>
            <person name="O'Grady P."/>
            <person name="Pachter L."/>
            <person name="Papaceit M."/>
            <person name="Parisi M.J."/>
            <person name="Parisi M."/>
            <person name="Parts L."/>
            <person name="Pedersen J.S."/>
            <person name="Pesole G."/>
            <person name="Phillippy A.M."/>
            <person name="Ponting C.P."/>
            <person name="Pop M."/>
            <person name="Porcelli D."/>
            <person name="Powell J.R."/>
            <person name="Prohaska S."/>
            <person name="Pruitt K."/>
            <person name="Puig M."/>
            <person name="Quesneville H."/>
            <person name="Ram K.R."/>
            <person name="Rand D."/>
            <person name="Rasmussen M.D."/>
            <person name="Reed L.K."/>
            <person name="Reenan R."/>
            <person name="Reily A."/>
            <person name="Remington K.A."/>
            <person name="Rieger T.T."/>
            <person name="Ritchie M.G."/>
            <person name="Robin C."/>
            <person name="Rogers Y.H."/>
            <person name="Rohde C."/>
            <person name="Rozas J."/>
            <person name="Rubenfield M.J."/>
            <person name="Ruiz A."/>
            <person name="Russo S."/>
            <person name="Salzberg S.L."/>
            <person name="Sanchez-Gracia A."/>
            <person name="Saranga D.J."/>
            <person name="Sato H."/>
            <person name="Schaeffer S.W."/>
            <person name="Schatz M.C."/>
            <person name="Schlenke T."/>
            <person name="Schwartz R."/>
            <person name="Segarra C."/>
            <person name="Singh R.S."/>
            <person name="Sirot L."/>
            <person name="Sirota M."/>
            <person name="Sisneros N.B."/>
            <person name="Smith C.D."/>
            <person name="Smith T.F."/>
            <person name="Spieth J."/>
            <person name="Stage D.E."/>
            <person name="Stark A."/>
            <person name="Stephan W."/>
            <person name="Strausberg R.L."/>
            <person name="Strempel S."/>
            <person name="Sturgill D."/>
            <person name="Sutton G."/>
            <person name="Sutton G.G."/>
            <person name="Tao W."/>
            <person name="Teichmann S."/>
            <person name="Tobari Y.N."/>
            <person name="Tomimura Y."/>
            <person name="Tsolas J.M."/>
            <person name="Valente V.L."/>
            <person name="Venter E."/>
            <person name="Venter J.C."/>
            <person name="Vicario S."/>
            <person name="Vieira F.G."/>
            <person name="Vilella A.J."/>
            <person name="Villasante A."/>
            <person name="Walenz B."/>
            <person name="Wang J."/>
            <person name="Wasserman M."/>
            <person name="Watts T."/>
            <person name="Wilson D."/>
            <person name="Wilson R.K."/>
            <person name="Wing R.A."/>
            <person name="Wolfner M.F."/>
            <person name="Wong A."/>
            <person name="Wong G.K."/>
            <person name="Wu C.I."/>
            <person name="Wu G."/>
            <person name="Yamamoto D."/>
            <person name="Yang H.P."/>
            <person name="Yang S.P."/>
            <person name="Yorke J.A."/>
            <person name="Yoshida K."/>
            <person name="Zdobnov E."/>
            <person name="Zhang P."/>
            <person name="Zhang Y."/>
            <person name="Zimin A.V."/>
            <person name="Baldwin J."/>
            <person name="Abdouelleil A."/>
            <person name="Abdulkadir J."/>
            <person name="Abebe A."/>
            <person name="Abera B."/>
            <person name="Abreu J."/>
            <person name="Acer S.C."/>
            <person name="Aftuck L."/>
            <person name="Alexander A."/>
            <person name="An P."/>
            <person name="Anderson E."/>
            <person name="Anderson S."/>
            <person name="Arachi H."/>
            <person name="Azer M."/>
            <person name="Bachantsang P."/>
            <person name="Barry A."/>
            <person name="Bayul T."/>
            <person name="Berlin A."/>
            <person name="Bessette D."/>
            <person name="Bloom T."/>
            <person name="Blye J."/>
            <person name="Boguslavskiy L."/>
            <person name="Bonnet C."/>
            <person name="Boukhgalter B."/>
            <person name="Bourzgui I."/>
            <person name="Brown A."/>
            <person name="Cahill P."/>
            <person name="Channer S."/>
            <person name="Cheshatsang Y."/>
            <person name="Chuda L."/>
            <person name="Citroen M."/>
            <person name="Collymore A."/>
            <person name="Cooke P."/>
            <person name="Costello M."/>
            <person name="D'Aco K."/>
            <person name="Daza R."/>
            <person name="De Haan G."/>
            <person name="DeGray S."/>
            <person name="DeMaso C."/>
            <person name="Dhargay N."/>
            <person name="Dooley K."/>
            <person name="Dooley E."/>
            <person name="Doricent M."/>
            <person name="Dorje P."/>
            <person name="Dorjee K."/>
            <person name="Dupes A."/>
            <person name="Elong R."/>
            <person name="Falk J."/>
            <person name="Farina A."/>
            <person name="Faro S."/>
            <person name="Ferguson D."/>
            <person name="Fisher S."/>
            <person name="Foley C.D."/>
            <person name="Franke A."/>
            <person name="Friedrich D."/>
            <person name="Gadbois L."/>
            <person name="Gearin G."/>
            <person name="Gearin C.R."/>
            <person name="Giannoukos G."/>
            <person name="Goode T."/>
            <person name="Graham J."/>
            <person name="Grandbois E."/>
            <person name="Grewal S."/>
            <person name="Gyaltsen K."/>
            <person name="Hafez N."/>
            <person name="Hagos B."/>
            <person name="Hall J."/>
            <person name="Henson C."/>
            <person name="Hollinger A."/>
            <person name="Honan T."/>
            <person name="Huard M.D."/>
            <person name="Hughes L."/>
            <person name="Hurhula B."/>
            <person name="Husby M.E."/>
            <person name="Kamat A."/>
            <person name="Kanga B."/>
            <person name="Kashin S."/>
            <person name="Khazanovich D."/>
            <person name="Kisner P."/>
            <person name="Lance K."/>
            <person name="Lara M."/>
            <person name="Lee W."/>
            <person name="Lennon N."/>
            <person name="Letendre F."/>
            <person name="LeVine R."/>
            <person name="Lipovsky A."/>
            <person name="Liu X."/>
            <person name="Liu J."/>
            <person name="Liu S."/>
            <person name="Lokyitsang T."/>
            <person name="Lokyitsang Y."/>
            <person name="Lubonja R."/>
            <person name="Lui A."/>
            <person name="MacDonald P."/>
            <person name="Magnisalis V."/>
            <person name="Maru K."/>
            <person name="Matthews C."/>
            <person name="McCusker W."/>
            <person name="McDonough S."/>
            <person name="Mehta T."/>
            <person name="Meldrim J."/>
            <person name="Meneus L."/>
            <person name="Mihai O."/>
            <person name="Mihalev A."/>
            <person name="Mihova T."/>
            <person name="Mittelman R."/>
            <person name="Mlenga V."/>
            <person name="Montmayeur A."/>
            <person name="Mulrain L."/>
            <person name="Navidi A."/>
            <person name="Naylor J."/>
            <person name="Negash T."/>
            <person name="Nguyen T."/>
            <person name="Nguyen N."/>
            <person name="Nicol R."/>
            <person name="Norbu C."/>
            <person name="Norbu N."/>
            <person name="Novod N."/>
            <person name="O'Neill B."/>
            <person name="Osman S."/>
            <person name="Markiewicz E."/>
            <person name="Oyono O.L."/>
            <person name="Patti C."/>
            <person name="Phunkhang P."/>
            <person name="Pierre F."/>
            <person name="Priest M."/>
            <person name="Raghuraman S."/>
            <person name="Rege F."/>
            <person name="Reyes R."/>
            <person name="Rise C."/>
            <person name="Rogov P."/>
            <person name="Ross K."/>
            <person name="Ryan E."/>
            <person name="Settipalli S."/>
            <person name="Shea T."/>
            <person name="Sherpa N."/>
            <person name="Shi L."/>
            <person name="Shih D."/>
            <person name="Sparrow T."/>
            <person name="Spaulding J."/>
            <person name="Stalker J."/>
            <person name="Stange-Thomann N."/>
            <person name="Stavropoulos S."/>
            <person name="Stone C."/>
            <person name="Strader C."/>
            <person name="Tesfaye S."/>
            <person name="Thomson T."/>
            <person name="Thoulutsang Y."/>
            <person name="Thoulutsang D."/>
            <person name="Topham K."/>
            <person name="Topping I."/>
            <person name="Tsamla T."/>
            <person name="Vassiliev H."/>
            <person name="Vo A."/>
            <person name="Wangchuk T."/>
            <person name="Wangdi T."/>
            <person name="Weiand M."/>
            <person name="Wilkinson J."/>
            <person name="Wilson A."/>
            <person name="Yadav S."/>
            <person name="Young G."/>
            <person name="Yu Q."/>
            <person name="Zembek L."/>
            <person name="Zhong D."/>
            <person name="Zimmer A."/>
            <person name="Zwirko Z."/>
            <person name="Jaffe D.B."/>
            <person name="Alvarez P."/>
            <person name="Brockman W."/>
            <person name="Butler J."/>
            <person name="Chin C."/>
            <person name="Gnerre S."/>
            <person name="Grabherr M."/>
            <person name="Kleber M."/>
            <person name="Mauceli E."/>
            <person name="MacCallum I."/>
        </authorList>
    </citation>
    <scope>NUCLEOTIDE SEQUENCE [LARGE SCALE GENOMIC DNA]</scope>
    <source>
        <strain evidence="4">Tucson 14024-0371.13</strain>
    </source>
</reference>
<dbReference type="HOGENOM" id="CLU_1290185_0_0_1"/>
<dbReference type="GeneID" id="6493119"/>
<proteinExistence type="predicted"/>
<protein>
    <submittedName>
        <fullName evidence="3">Uncharacterized protein</fullName>
    </submittedName>
</protein>
<keyword evidence="2" id="KW-1133">Transmembrane helix</keyword>
<dbReference type="eggNOG" id="ENOG502SG3A">
    <property type="taxonomic scope" value="Eukaryota"/>
</dbReference>
<dbReference type="KEGG" id="dan:6493119"/>
<name>B3M7Y0_DROAN</name>
<keyword evidence="2" id="KW-0812">Transmembrane</keyword>
<evidence type="ECO:0000313" key="4">
    <source>
        <dbReference type="Proteomes" id="UP000007801"/>
    </source>
</evidence>
<evidence type="ECO:0000313" key="3">
    <source>
        <dbReference type="EMBL" id="EDV39888.1"/>
    </source>
</evidence>
<dbReference type="AlphaFoldDB" id="B3M7Y0"/>
<feature type="region of interest" description="Disordered" evidence="1">
    <location>
        <begin position="182"/>
        <end position="208"/>
    </location>
</feature>
<dbReference type="InParanoid" id="B3M7Y0"/>
<keyword evidence="4" id="KW-1185">Reference proteome</keyword>
<accession>B3M7Y0</accession>
<keyword evidence="2" id="KW-0472">Membrane</keyword>
<sequence length="208" mass="22345">MQVHQAVFGAAVLGMLMAIGCSLPVLDVSSGIDNQTIEDLRASVNDSPKNLYVVKAVVYEIGILTEVDENDTSFESQERVDLTFYDTHSNKSHIDLGNIPLPIQTNVTGQVLTGIAPVNLGAFSSPQELLETLPLTGSIVNITHSDTAFYQLSKSNVSAADKPQVLDQDALSKLTHVAQLFPPSSSIGQSLPVNPTRDNEVTQTEPED</sequence>
<feature type="compositionally biased region" description="Polar residues" evidence="1">
    <location>
        <begin position="182"/>
        <end position="193"/>
    </location>
</feature>
<feature type="transmembrane region" description="Helical" evidence="2">
    <location>
        <begin position="6"/>
        <end position="26"/>
    </location>
</feature>